<dbReference type="PROSITE" id="PS50901">
    <property type="entry name" value="FTSK"/>
    <property type="match status" value="1"/>
</dbReference>
<dbReference type="InterPro" id="IPR003593">
    <property type="entry name" value="AAA+_ATPase"/>
</dbReference>
<dbReference type="Gene3D" id="3.30.980.40">
    <property type="match status" value="1"/>
</dbReference>
<dbReference type="Pfam" id="PF01580">
    <property type="entry name" value="FtsK_SpoIIIE"/>
    <property type="match status" value="1"/>
</dbReference>
<evidence type="ECO:0000256" key="6">
    <source>
        <dbReference type="SAM" id="Coils"/>
    </source>
</evidence>
<keyword evidence="8" id="KW-1133">Transmembrane helix</keyword>
<dbReference type="InterPro" id="IPR036390">
    <property type="entry name" value="WH_DNA-bd_sf"/>
</dbReference>
<evidence type="ECO:0000256" key="7">
    <source>
        <dbReference type="SAM" id="MobiDB-lite"/>
    </source>
</evidence>
<dbReference type="Gene3D" id="1.10.10.10">
    <property type="entry name" value="Winged helix-like DNA-binding domain superfamily/Winged helix DNA-binding domain"/>
    <property type="match status" value="1"/>
</dbReference>
<keyword evidence="8" id="KW-0812">Transmembrane</keyword>
<dbReference type="PANTHER" id="PTHR22683">
    <property type="entry name" value="SPORULATION PROTEIN RELATED"/>
    <property type="match status" value="1"/>
</dbReference>
<comment type="caution">
    <text evidence="10">The sequence shown here is derived from an EMBL/GenBank/DDBJ whole genome shotgun (WGS) entry which is preliminary data.</text>
</comment>
<keyword evidence="6" id="KW-0175">Coiled coil</keyword>
<feature type="transmembrane region" description="Helical" evidence="8">
    <location>
        <begin position="85"/>
        <end position="108"/>
    </location>
</feature>
<dbReference type="InterPro" id="IPR027417">
    <property type="entry name" value="P-loop_NTPase"/>
</dbReference>
<dbReference type="Gene3D" id="3.40.50.300">
    <property type="entry name" value="P-loop containing nucleotide triphosphate hydrolases"/>
    <property type="match status" value="1"/>
</dbReference>
<feature type="coiled-coil region" evidence="6">
    <location>
        <begin position="185"/>
        <end position="229"/>
    </location>
</feature>
<sequence>MAKKNGNETLSEEWGIKPKTKLRIFAVVFFAIAIFSLLAAINVAGIGGEFFFKNFRMLFGFGYYFVPLLFILLGVSFSRGETFRFVWIHLVAGLAFLLAALGITDIVAEVGGVVGNGVAWPFEKLFGAYAGTIFLSAILIISLLLIFEEKLSLMPMFLFFQKIWNQFVNLFAKKDYEEDDEAIVNLAVKSVKDEVEENFEETQEEEEKEKLKKEKVNKKKKEAKETESEESEFVIFDKKGSYTPPPLELLGTDRGEPNVGDIKANLNIIKRTLSNFGINVEMDEVTVGPSVTRYALKPAEGVKLAKIVALQNDLALALAAHPLRIEAPIPGKSLVGIEIPNKKKSIVGLANLLTEEGLKKSTKPLTVPLGRGLSGKGTFASIVKAPHMLIGGTTGSGKSVTIHTIIVSLLYQYGPASLRFILVDPKRVELTFYNKIPHLLTPVITDPKKAILALRWAAKEMESRYTILENESVRDITSYHQKIKGKTDKPAMPYIVIIIDELADIMTTYPRELEAAIVRLAQMSRAVGIHLILSTQRPSVNVITGLIKANIPSRVALQVSSQIDSRTILDGTGAEKLLGSGDMLYLGPESKQPERIQSAFITEDEVKKIVEFLADNNSNDDEVLSFSEGSQEAPLTVSMNLEQGGLADDDDDDELYNEAKRLVLEARKASTSYLQRRLKVGYSRAARLIDILEERGVVGPADGSKPREVLSGGDEPSSEENLL</sequence>
<dbReference type="Pfam" id="PF17854">
    <property type="entry name" value="FtsK_alpha"/>
    <property type="match status" value="1"/>
</dbReference>
<feature type="region of interest" description="Disordered" evidence="7">
    <location>
        <begin position="698"/>
        <end position="723"/>
    </location>
</feature>
<accession>A0A1F6UV40</accession>
<keyword evidence="2 5" id="KW-0547">Nucleotide-binding</keyword>
<dbReference type="GO" id="GO:0005524">
    <property type="term" value="F:ATP binding"/>
    <property type="evidence" value="ECO:0007669"/>
    <property type="project" value="UniProtKB-UniRule"/>
</dbReference>
<keyword evidence="4" id="KW-0238">DNA-binding</keyword>
<dbReference type="AlphaFoldDB" id="A0A1F6UV40"/>
<comment type="similarity">
    <text evidence="1">Belongs to the FtsK/SpoIIIE/SftA family.</text>
</comment>
<keyword evidence="3 5" id="KW-0067">ATP-binding</keyword>
<dbReference type="STRING" id="1801735.A2645_00490"/>
<protein>
    <recommendedName>
        <fullName evidence="9">FtsK domain-containing protein</fullName>
    </recommendedName>
</protein>
<dbReference type="InterPro" id="IPR018541">
    <property type="entry name" value="Ftsk_gamma"/>
</dbReference>
<dbReference type="InterPro" id="IPR050206">
    <property type="entry name" value="FtsK/SpoIIIE/SftA"/>
</dbReference>
<organism evidence="10 11">
    <name type="scientific">Candidatus Nomurabacteria bacterium RIFCSPHIGHO2_01_FULL_39_9</name>
    <dbReference type="NCBI Taxonomy" id="1801735"/>
    <lineage>
        <taxon>Bacteria</taxon>
        <taxon>Candidatus Nomuraibacteriota</taxon>
    </lineage>
</organism>
<name>A0A1F6UV40_9BACT</name>
<feature type="binding site" evidence="5">
    <location>
        <begin position="392"/>
        <end position="399"/>
    </location>
    <ligand>
        <name>ATP</name>
        <dbReference type="ChEBI" id="CHEBI:30616"/>
    </ligand>
</feature>
<feature type="domain" description="FtsK" evidence="9">
    <location>
        <begin position="375"/>
        <end position="566"/>
    </location>
</feature>
<evidence type="ECO:0000256" key="1">
    <source>
        <dbReference type="ARBA" id="ARBA00006474"/>
    </source>
</evidence>
<dbReference type="GO" id="GO:0003677">
    <property type="term" value="F:DNA binding"/>
    <property type="evidence" value="ECO:0007669"/>
    <property type="project" value="UniProtKB-KW"/>
</dbReference>
<dbReference type="InterPro" id="IPR036388">
    <property type="entry name" value="WH-like_DNA-bd_sf"/>
</dbReference>
<evidence type="ECO:0000256" key="4">
    <source>
        <dbReference type="ARBA" id="ARBA00023125"/>
    </source>
</evidence>
<feature type="transmembrane region" description="Helical" evidence="8">
    <location>
        <begin position="128"/>
        <end position="147"/>
    </location>
</feature>
<evidence type="ECO:0000313" key="11">
    <source>
        <dbReference type="Proteomes" id="UP000182253"/>
    </source>
</evidence>
<dbReference type="SUPFAM" id="SSF46785">
    <property type="entry name" value="Winged helix' DNA-binding domain"/>
    <property type="match status" value="1"/>
</dbReference>
<feature type="transmembrane region" description="Helical" evidence="8">
    <location>
        <begin position="58"/>
        <end position="78"/>
    </location>
</feature>
<evidence type="ECO:0000256" key="2">
    <source>
        <dbReference type="ARBA" id="ARBA00022741"/>
    </source>
</evidence>
<dbReference type="SMART" id="SM00843">
    <property type="entry name" value="Ftsk_gamma"/>
    <property type="match status" value="1"/>
</dbReference>
<dbReference type="SMART" id="SM00382">
    <property type="entry name" value="AAA"/>
    <property type="match status" value="1"/>
</dbReference>
<evidence type="ECO:0000259" key="9">
    <source>
        <dbReference type="PROSITE" id="PS50901"/>
    </source>
</evidence>
<dbReference type="PANTHER" id="PTHR22683:SF41">
    <property type="entry name" value="DNA TRANSLOCASE FTSK"/>
    <property type="match status" value="1"/>
</dbReference>
<evidence type="ECO:0000256" key="3">
    <source>
        <dbReference type="ARBA" id="ARBA00022840"/>
    </source>
</evidence>
<dbReference type="InterPro" id="IPR002543">
    <property type="entry name" value="FtsK_dom"/>
</dbReference>
<reference evidence="10 11" key="1">
    <citation type="journal article" date="2016" name="Nat. Commun.">
        <title>Thousands of microbial genomes shed light on interconnected biogeochemical processes in an aquifer system.</title>
        <authorList>
            <person name="Anantharaman K."/>
            <person name="Brown C.T."/>
            <person name="Hug L.A."/>
            <person name="Sharon I."/>
            <person name="Castelle C.J."/>
            <person name="Probst A.J."/>
            <person name="Thomas B.C."/>
            <person name="Singh A."/>
            <person name="Wilkins M.J."/>
            <person name="Karaoz U."/>
            <person name="Brodie E.L."/>
            <person name="Williams K.H."/>
            <person name="Hubbard S.S."/>
            <person name="Banfield J.F."/>
        </authorList>
    </citation>
    <scope>NUCLEOTIDE SEQUENCE [LARGE SCALE GENOMIC DNA]</scope>
</reference>
<dbReference type="Proteomes" id="UP000182253">
    <property type="component" value="Unassembled WGS sequence"/>
</dbReference>
<feature type="transmembrane region" description="Helical" evidence="8">
    <location>
        <begin position="24"/>
        <end position="46"/>
    </location>
</feature>
<dbReference type="SUPFAM" id="SSF52540">
    <property type="entry name" value="P-loop containing nucleoside triphosphate hydrolases"/>
    <property type="match status" value="1"/>
</dbReference>
<evidence type="ECO:0000313" key="10">
    <source>
        <dbReference type="EMBL" id="OGI61216.1"/>
    </source>
</evidence>
<dbReference type="Pfam" id="PF09397">
    <property type="entry name" value="FtsK_gamma"/>
    <property type="match status" value="1"/>
</dbReference>
<evidence type="ECO:0000256" key="5">
    <source>
        <dbReference type="PROSITE-ProRule" id="PRU00289"/>
    </source>
</evidence>
<dbReference type="EMBL" id="MFTL01000026">
    <property type="protein sequence ID" value="OGI61216.1"/>
    <property type="molecule type" value="Genomic_DNA"/>
</dbReference>
<dbReference type="InterPro" id="IPR041027">
    <property type="entry name" value="FtsK_alpha"/>
</dbReference>
<gene>
    <name evidence="10" type="ORF">A2645_00490</name>
</gene>
<evidence type="ECO:0000256" key="8">
    <source>
        <dbReference type="SAM" id="Phobius"/>
    </source>
</evidence>
<proteinExistence type="inferred from homology"/>
<keyword evidence="8" id="KW-0472">Membrane</keyword>